<protein>
    <submittedName>
        <fullName evidence="2">Major sperm protein</fullName>
    </submittedName>
</protein>
<accession>A0A915A4I3</accession>
<dbReference type="AlphaFoldDB" id="A0A915A4I3"/>
<dbReference type="WBParaSite" id="PgE233_g001_t01">
    <property type="protein sequence ID" value="PgE233_g001_t01"/>
    <property type="gene ID" value="PgE233_g001"/>
</dbReference>
<dbReference type="Proteomes" id="UP000887569">
    <property type="component" value="Unplaced"/>
</dbReference>
<name>A0A915A4I3_PARUN</name>
<organism evidence="1 2">
    <name type="scientific">Parascaris univalens</name>
    <name type="common">Nematode worm</name>
    <dbReference type="NCBI Taxonomy" id="6257"/>
    <lineage>
        <taxon>Eukaryota</taxon>
        <taxon>Metazoa</taxon>
        <taxon>Ecdysozoa</taxon>
        <taxon>Nematoda</taxon>
        <taxon>Chromadorea</taxon>
        <taxon>Rhabditida</taxon>
        <taxon>Spirurina</taxon>
        <taxon>Ascaridomorpha</taxon>
        <taxon>Ascaridoidea</taxon>
        <taxon>Ascarididae</taxon>
        <taxon>Parascaris</taxon>
    </lineage>
</organism>
<sequence>MEFSASPVPLDTYDFPAMVRIMDPKRRTVSLKLPNCSLEFRFYANCKSMRIVSVVDGTKRLERIYRSLVLKNTIVGATIVVYAFPNERSLENVEIVEVIAAVAQDVAMIFYTMKQMQKRDDEGFTVRPHMLCSLLNVDNGCPLSRKVPNFPQKTTFTPAYIKTLKQDDAMHKSTHAKEIVMDGVDVDVERRDFGVVATDLKWSSRCSFSPSSVEVWPANKQSAIQMEHQQDQRLV</sequence>
<reference evidence="2" key="1">
    <citation type="submission" date="2022-11" db="UniProtKB">
        <authorList>
            <consortium name="WormBaseParasite"/>
        </authorList>
    </citation>
    <scope>IDENTIFICATION</scope>
</reference>
<evidence type="ECO:0000313" key="2">
    <source>
        <dbReference type="WBParaSite" id="PgE233_g001_t01"/>
    </source>
</evidence>
<evidence type="ECO:0000313" key="1">
    <source>
        <dbReference type="Proteomes" id="UP000887569"/>
    </source>
</evidence>
<proteinExistence type="predicted"/>
<keyword evidence="1" id="KW-1185">Reference proteome</keyword>